<evidence type="ECO:0000313" key="2">
    <source>
        <dbReference type="EMBL" id="VMD03601.1"/>
    </source>
</evidence>
<organism evidence="2 5">
    <name type="scientific">Streptococcus pneumoniae</name>
    <dbReference type="NCBI Taxonomy" id="1313"/>
    <lineage>
        <taxon>Bacteria</taxon>
        <taxon>Bacillati</taxon>
        <taxon>Bacillota</taxon>
        <taxon>Bacilli</taxon>
        <taxon>Lactobacillales</taxon>
        <taxon>Streptococcaceae</taxon>
        <taxon>Streptococcus</taxon>
    </lineage>
</organism>
<gene>
    <name evidence="1" type="ORF">NCTC13734_00136</name>
    <name evidence="2" type="ORF">SAMEA2627268_02284</name>
    <name evidence="3" type="ORF">SAMEA2696453_02250</name>
</gene>
<evidence type="ECO:0000313" key="6">
    <source>
        <dbReference type="Proteomes" id="UP000312530"/>
    </source>
</evidence>
<dbReference type="AlphaFoldDB" id="A0A0B7LXV1"/>
<proteinExistence type="predicted"/>
<protein>
    <recommendedName>
        <fullName evidence="7">Nucleoside 2-deoxyribosyltransferase</fullName>
    </recommendedName>
</protein>
<dbReference type="EMBL" id="CAAULE010000036">
    <property type="protein sequence ID" value="VOG89432.1"/>
    <property type="molecule type" value="Genomic_DNA"/>
</dbReference>
<evidence type="ECO:0008006" key="7">
    <source>
        <dbReference type="Google" id="ProtNLM"/>
    </source>
</evidence>
<accession>A0A0B7LXV1</accession>
<evidence type="ECO:0000313" key="3">
    <source>
        <dbReference type="EMBL" id="VOG89432.1"/>
    </source>
</evidence>
<reference evidence="1 4" key="1">
    <citation type="submission" date="2018-06" db="EMBL/GenBank/DDBJ databases">
        <authorList>
            <consortium name="Pathogen Informatics"/>
            <person name="Doyle S."/>
        </authorList>
    </citation>
    <scope>NUCLEOTIDE SEQUENCE [LARGE SCALE GENOMIC DNA]</scope>
    <source>
        <strain evidence="1 4">NCTC13734</strain>
    </source>
</reference>
<reference evidence="5 6" key="2">
    <citation type="submission" date="2019-04" db="EMBL/GenBank/DDBJ databases">
        <authorList>
            <consortium name="Pathogen Informatics"/>
        </authorList>
    </citation>
    <scope>NUCLEOTIDE SEQUENCE [LARGE SCALE GENOMIC DNA]</scope>
    <source>
        <strain evidence="5 6">GPSC47</strain>
    </source>
</reference>
<dbReference type="EMBL" id="UHFW01000006">
    <property type="protein sequence ID" value="SUN83548.1"/>
    <property type="molecule type" value="Genomic_DNA"/>
</dbReference>
<evidence type="ECO:0000313" key="1">
    <source>
        <dbReference type="EMBL" id="SUN83548.1"/>
    </source>
</evidence>
<dbReference type="RefSeq" id="WP_001865135.1">
    <property type="nucleotide sequence ID" value="NZ_AP018938.1"/>
</dbReference>
<dbReference type="Proteomes" id="UP000312530">
    <property type="component" value="Unassembled WGS sequence"/>
</dbReference>
<dbReference type="Proteomes" id="UP000254854">
    <property type="component" value="Unassembled WGS sequence"/>
</dbReference>
<evidence type="ECO:0000313" key="4">
    <source>
        <dbReference type="Proteomes" id="UP000254854"/>
    </source>
</evidence>
<dbReference type="EMBL" id="CAAQRO010000031">
    <property type="protein sequence ID" value="VMD03601.1"/>
    <property type="molecule type" value="Genomic_DNA"/>
</dbReference>
<sequence length="219" mass="25012">MTERICFIVTAIGESGTETRDRADEVFSYLIAPVCEELGYKPVRVDQVDAVDNINETIINYLKTAPMVVADMTGHNPNAFYELGFRQAKELPLVPIIQAGNGLPFDVISQRTVFYNLSVGKIEQSKRELKAKMKSFENFEMPESRIDKSVTLEELDDKLTKKLNKILNLLESQQSYSSRIHTYDFNAKPTIGDHQSITQRVQEIINQTHNRPLFPEDKK</sequence>
<name>A0A0B7LXV1_STREE</name>
<evidence type="ECO:0000313" key="5">
    <source>
        <dbReference type="Proteomes" id="UP000311381"/>
    </source>
</evidence>
<dbReference type="Proteomes" id="UP000311381">
    <property type="component" value="Unassembled WGS sequence"/>
</dbReference>